<dbReference type="GO" id="GO:0005737">
    <property type="term" value="C:cytoplasm"/>
    <property type="evidence" value="ECO:0007669"/>
    <property type="project" value="TreeGrafter"/>
</dbReference>
<dbReference type="FunFam" id="3.40.50.980:FF:000001">
    <property type="entry name" value="Non-ribosomal peptide synthetase"/>
    <property type="match status" value="1"/>
</dbReference>
<sequence>MIFSADFLFASRTIHYLFEEQVQRIPNAVALAHEGQELTYAELNSRSNALAHHLIQLGVRPDTCVGLCINRSRDMIVGILAIMKAGGAYVPLDPTYPSERLRGILADAAPFVLVADETGRAALDDSRVETWNHTNKEYPDQLCLHHLFEQQAEPTPDAIAVVCGDEALTYGELNARSNNLAHQLISLGVQPDTLVAICVERSLAMIIGILAILKAGGAYVPLDPFYASDRLHAILEDATLICLVADKHGMSVLNDDALQPTLVIVDPNNTTTAYSASNLEISAVTSRHLAYVFYTSGTTGKPKGVMVEHQGLRLPHGPDLTNEKFLHDPFSEKTDARMYKTGDLGKYLTNGNVLCLGRNDFQVKIRGFRIELGEIEARLAEHPIVSEAVVVAAGAEVSKQLVAYVVLA</sequence>
<protein>
    <recommendedName>
        <fullName evidence="1">AMP-dependent synthetase/ligase domain-containing protein</fullName>
    </recommendedName>
</protein>
<accession>A0A9P6M5M9</accession>
<feature type="domain" description="AMP-dependent synthetase/ligase" evidence="1">
    <location>
        <begin position="148"/>
        <end position="312"/>
    </location>
</feature>
<reference evidence="2" key="1">
    <citation type="journal article" date="2020" name="Fungal Divers.">
        <title>Resolving the Mortierellaceae phylogeny through synthesis of multi-gene phylogenetics and phylogenomics.</title>
        <authorList>
            <person name="Vandepol N."/>
            <person name="Liber J."/>
            <person name="Desiro A."/>
            <person name="Na H."/>
            <person name="Kennedy M."/>
            <person name="Barry K."/>
            <person name="Grigoriev I.V."/>
            <person name="Miller A.N."/>
            <person name="O'Donnell K."/>
            <person name="Stajich J.E."/>
            <person name="Bonito G."/>
        </authorList>
    </citation>
    <scope>NUCLEOTIDE SEQUENCE</scope>
    <source>
        <strain evidence="2">CK1249</strain>
    </source>
</reference>
<dbReference type="GO" id="GO:0043041">
    <property type="term" value="P:amino acid activation for nonribosomal peptide biosynthetic process"/>
    <property type="evidence" value="ECO:0007669"/>
    <property type="project" value="TreeGrafter"/>
</dbReference>
<dbReference type="InterPro" id="IPR000873">
    <property type="entry name" value="AMP-dep_synth/lig_dom"/>
</dbReference>
<evidence type="ECO:0000259" key="1">
    <source>
        <dbReference type="Pfam" id="PF00501"/>
    </source>
</evidence>
<dbReference type="OrthoDB" id="329835at2759"/>
<dbReference type="Proteomes" id="UP000738359">
    <property type="component" value="Unassembled WGS sequence"/>
</dbReference>
<dbReference type="PROSITE" id="PS00455">
    <property type="entry name" value="AMP_BINDING"/>
    <property type="match status" value="1"/>
</dbReference>
<feature type="domain" description="AMP-dependent synthetase/ligase" evidence="1">
    <location>
        <begin position="18"/>
        <end position="119"/>
    </location>
</feature>
<dbReference type="GO" id="GO:0031177">
    <property type="term" value="F:phosphopantetheine binding"/>
    <property type="evidence" value="ECO:0007669"/>
    <property type="project" value="TreeGrafter"/>
</dbReference>
<dbReference type="Gene3D" id="3.40.50.12780">
    <property type="entry name" value="N-terminal domain of ligase-like"/>
    <property type="match status" value="2"/>
</dbReference>
<dbReference type="AlphaFoldDB" id="A0A9P6M5M9"/>
<comment type="caution">
    <text evidence="2">The sequence shown here is derived from an EMBL/GenBank/DDBJ whole genome shotgun (WGS) entry which is preliminary data.</text>
</comment>
<keyword evidence="3" id="KW-1185">Reference proteome</keyword>
<dbReference type="Gene3D" id="2.30.38.10">
    <property type="entry name" value="Luciferase, Domain 3"/>
    <property type="match status" value="1"/>
</dbReference>
<evidence type="ECO:0000313" key="2">
    <source>
        <dbReference type="EMBL" id="KAF9966507.1"/>
    </source>
</evidence>
<proteinExistence type="predicted"/>
<dbReference type="PANTHER" id="PTHR45527:SF1">
    <property type="entry name" value="FATTY ACID SYNTHASE"/>
    <property type="match status" value="1"/>
</dbReference>
<name>A0A9P6M5M9_MORAP</name>
<dbReference type="SUPFAM" id="SSF56801">
    <property type="entry name" value="Acetyl-CoA synthetase-like"/>
    <property type="match status" value="3"/>
</dbReference>
<evidence type="ECO:0000313" key="3">
    <source>
        <dbReference type="Proteomes" id="UP000738359"/>
    </source>
</evidence>
<dbReference type="EMBL" id="JAAAHY010000150">
    <property type="protein sequence ID" value="KAF9966507.1"/>
    <property type="molecule type" value="Genomic_DNA"/>
</dbReference>
<dbReference type="InterPro" id="IPR020459">
    <property type="entry name" value="AMP-binding"/>
</dbReference>
<dbReference type="Pfam" id="PF00501">
    <property type="entry name" value="AMP-binding"/>
    <property type="match status" value="2"/>
</dbReference>
<gene>
    <name evidence="2" type="ORF">BGZ70_002120</name>
</gene>
<dbReference type="GO" id="GO:0044550">
    <property type="term" value="P:secondary metabolite biosynthetic process"/>
    <property type="evidence" value="ECO:0007669"/>
    <property type="project" value="TreeGrafter"/>
</dbReference>
<dbReference type="InterPro" id="IPR045851">
    <property type="entry name" value="AMP-bd_C_sf"/>
</dbReference>
<dbReference type="InterPro" id="IPR042099">
    <property type="entry name" value="ANL_N_sf"/>
</dbReference>
<dbReference type="PANTHER" id="PTHR45527">
    <property type="entry name" value="NONRIBOSOMAL PEPTIDE SYNTHETASE"/>
    <property type="match status" value="1"/>
</dbReference>
<organism evidence="2 3">
    <name type="scientific">Mortierella alpina</name>
    <name type="common">Oleaginous fungus</name>
    <name type="synonym">Mortierella renispora</name>
    <dbReference type="NCBI Taxonomy" id="64518"/>
    <lineage>
        <taxon>Eukaryota</taxon>
        <taxon>Fungi</taxon>
        <taxon>Fungi incertae sedis</taxon>
        <taxon>Mucoromycota</taxon>
        <taxon>Mortierellomycotina</taxon>
        <taxon>Mortierellomycetes</taxon>
        <taxon>Mortierellales</taxon>
        <taxon>Mortierellaceae</taxon>
        <taxon>Mortierella</taxon>
    </lineage>
</organism>
<dbReference type="Gene3D" id="3.30.300.30">
    <property type="match status" value="1"/>
</dbReference>
<dbReference type="InterPro" id="IPR020845">
    <property type="entry name" value="AMP-binding_CS"/>
</dbReference>
<dbReference type="PRINTS" id="PR00154">
    <property type="entry name" value="AMPBINDING"/>
</dbReference>